<dbReference type="InterPro" id="IPR036412">
    <property type="entry name" value="HAD-like_sf"/>
</dbReference>
<keyword evidence="1" id="KW-0479">Metal-binding</keyword>
<comment type="caution">
    <text evidence="4">The sequence shown here is derived from an EMBL/GenBank/DDBJ whole genome shotgun (WGS) entry which is preliminary data.</text>
</comment>
<keyword evidence="5" id="KW-1185">Reference proteome</keyword>
<dbReference type="GO" id="GO:0050531">
    <property type="term" value="F:mannosyl-3-phosphoglycerate phosphatase activity"/>
    <property type="evidence" value="ECO:0007669"/>
    <property type="project" value="InterPro"/>
</dbReference>
<evidence type="ECO:0000313" key="5">
    <source>
        <dbReference type="Proteomes" id="UP000238392"/>
    </source>
</evidence>
<name>A0A2T0WGF8_9RHOB</name>
<dbReference type="Pfam" id="PF08282">
    <property type="entry name" value="Hydrolase_3"/>
    <property type="match status" value="1"/>
</dbReference>
<dbReference type="GO" id="GO:0051479">
    <property type="term" value="P:mannosylglycerate biosynthetic process"/>
    <property type="evidence" value="ECO:0007669"/>
    <property type="project" value="InterPro"/>
</dbReference>
<dbReference type="InterPro" id="IPR006379">
    <property type="entry name" value="HAD-SF_hydro_IIB"/>
</dbReference>
<dbReference type="NCBIfam" id="TIGR01484">
    <property type="entry name" value="HAD-SF-IIB"/>
    <property type="match status" value="1"/>
</dbReference>
<dbReference type="OrthoDB" id="193379at2"/>
<dbReference type="GO" id="GO:0005829">
    <property type="term" value="C:cytosol"/>
    <property type="evidence" value="ECO:0007669"/>
    <property type="project" value="TreeGrafter"/>
</dbReference>
<dbReference type="GO" id="GO:0000287">
    <property type="term" value="F:magnesium ion binding"/>
    <property type="evidence" value="ECO:0007669"/>
    <property type="project" value="TreeGrafter"/>
</dbReference>
<keyword evidence="3" id="KW-0460">Magnesium</keyword>
<dbReference type="NCBIfam" id="TIGR01486">
    <property type="entry name" value="HAD-SF-IIB-MPGP"/>
    <property type="match status" value="1"/>
</dbReference>
<dbReference type="SFLD" id="SFLDS00003">
    <property type="entry name" value="Haloacid_Dehalogenase"/>
    <property type="match status" value="1"/>
</dbReference>
<accession>A0A2T0WGF8</accession>
<evidence type="ECO:0000256" key="2">
    <source>
        <dbReference type="ARBA" id="ARBA00022801"/>
    </source>
</evidence>
<dbReference type="PANTHER" id="PTHR10000">
    <property type="entry name" value="PHOSPHOSERINE PHOSPHATASE"/>
    <property type="match status" value="1"/>
</dbReference>
<organism evidence="4 5">
    <name type="scientific">Donghicola tyrosinivorans</name>
    <dbReference type="NCBI Taxonomy" id="1652492"/>
    <lineage>
        <taxon>Bacteria</taxon>
        <taxon>Pseudomonadati</taxon>
        <taxon>Pseudomonadota</taxon>
        <taxon>Alphaproteobacteria</taxon>
        <taxon>Rhodobacterales</taxon>
        <taxon>Roseobacteraceae</taxon>
        <taxon>Donghicola</taxon>
    </lineage>
</organism>
<dbReference type="SUPFAM" id="SSF56784">
    <property type="entry name" value="HAD-like"/>
    <property type="match status" value="1"/>
</dbReference>
<dbReference type="RefSeq" id="WP_106267410.1">
    <property type="nucleotide sequence ID" value="NZ_PVTQ01000015.1"/>
</dbReference>
<dbReference type="Gene3D" id="3.30.980.20">
    <property type="entry name" value="Putative mannosyl-3-phosphoglycerate phosphatase, domain 2"/>
    <property type="match status" value="1"/>
</dbReference>
<dbReference type="PANTHER" id="PTHR10000:SF8">
    <property type="entry name" value="HAD SUPERFAMILY HYDROLASE-LIKE, TYPE 3"/>
    <property type="match status" value="1"/>
</dbReference>
<reference evidence="4 5" key="1">
    <citation type="submission" date="2018-03" db="EMBL/GenBank/DDBJ databases">
        <title>Genomic Encyclopedia of Archaeal and Bacterial Type Strains, Phase II (KMG-II): from individual species to whole genera.</title>
        <authorList>
            <person name="Goeker M."/>
        </authorList>
    </citation>
    <scope>NUCLEOTIDE SEQUENCE [LARGE SCALE GENOMIC DNA]</scope>
    <source>
        <strain evidence="4 5">DSM 100212</strain>
    </source>
</reference>
<dbReference type="Gene3D" id="3.40.50.1000">
    <property type="entry name" value="HAD superfamily/HAD-like"/>
    <property type="match status" value="1"/>
</dbReference>
<dbReference type="InterPro" id="IPR023214">
    <property type="entry name" value="HAD_sf"/>
</dbReference>
<keyword evidence="2" id="KW-0378">Hydrolase</keyword>
<protein>
    <submittedName>
        <fullName evidence="4">Mannosyl-3-phosphoglycerate phosphatase</fullName>
    </submittedName>
</protein>
<dbReference type="AlphaFoldDB" id="A0A2T0WGF8"/>
<dbReference type="InterPro" id="IPR006381">
    <property type="entry name" value="HAD-SF-IIB-MPGP"/>
</dbReference>
<evidence type="ECO:0000256" key="3">
    <source>
        <dbReference type="ARBA" id="ARBA00022842"/>
    </source>
</evidence>
<dbReference type="SFLD" id="SFLDG01140">
    <property type="entry name" value="C2.B:_Phosphomannomutase_and_P"/>
    <property type="match status" value="1"/>
</dbReference>
<dbReference type="SFLD" id="SFLDG01142">
    <property type="entry name" value="C2.B.2:_Mannosyl-3-phosphoglyc"/>
    <property type="match status" value="1"/>
</dbReference>
<dbReference type="EMBL" id="PVTQ01000015">
    <property type="protein sequence ID" value="PRY85604.1"/>
    <property type="molecule type" value="Genomic_DNA"/>
</dbReference>
<sequence>MPNVPLIVFTDLDATLLDHETYDWQPAKPVLDRLIDANVPVILTSSKTAAEISQLRDAMGLSDCPAICENGAGLVPPGQGALPSPDAYRRLRRILDSLPVGLRDDYTGFGDMDVDGVAEATGLPRAEAALAAQRAFTEPGLWRGDTAELTAFLSALAAHGVSAREGGRFLTLGFGRRKVDAMTEVLTRYGNPPSIALGDAPNDQEMIEAATHGVIIPNPHRDPLPPLNGEAEGRVMREQTAGPAGWAHAVSALADRYL</sequence>
<dbReference type="Proteomes" id="UP000238392">
    <property type="component" value="Unassembled WGS sequence"/>
</dbReference>
<proteinExistence type="predicted"/>
<evidence type="ECO:0000256" key="1">
    <source>
        <dbReference type="ARBA" id="ARBA00022723"/>
    </source>
</evidence>
<gene>
    <name evidence="4" type="ORF">CLV74_11557</name>
</gene>
<evidence type="ECO:0000313" key="4">
    <source>
        <dbReference type="EMBL" id="PRY85604.1"/>
    </source>
</evidence>